<protein>
    <submittedName>
        <fullName evidence="1">Uncharacterized protein</fullName>
    </submittedName>
</protein>
<reference evidence="1" key="1">
    <citation type="submission" date="2022-12" db="EMBL/GenBank/DDBJ databases">
        <title>Draft genome sequences of 22 rhizogenic Agrobacterium biovar 1 strains, the causative agent of hairy root disease.</title>
        <authorList>
            <person name="Kim N."/>
            <person name="Vargas P."/>
            <person name="Rediers H."/>
        </authorList>
    </citation>
    <scope>NUCLEOTIDE SEQUENCE</scope>
    <source>
        <strain evidence="1">ST07.17.026</strain>
    </source>
</reference>
<sequence length="47" mass="5632">MADNLHFNASIFPVDDRHMVYEIAERLVHIRIGNVVERRQTVRERID</sequence>
<organism evidence="1 2">
    <name type="scientific">Agrobacterium leguminum</name>
    <dbReference type="NCBI Taxonomy" id="2792015"/>
    <lineage>
        <taxon>Bacteria</taxon>
        <taxon>Pseudomonadati</taxon>
        <taxon>Pseudomonadota</taxon>
        <taxon>Alphaproteobacteria</taxon>
        <taxon>Hyphomicrobiales</taxon>
        <taxon>Rhizobiaceae</taxon>
        <taxon>Rhizobium/Agrobacterium group</taxon>
        <taxon>Agrobacterium</taxon>
    </lineage>
</organism>
<evidence type="ECO:0000313" key="1">
    <source>
        <dbReference type="EMBL" id="MCZ7909346.1"/>
    </source>
</evidence>
<keyword evidence="2" id="KW-1185">Reference proteome</keyword>
<gene>
    <name evidence="1" type="ORF">O9X94_08505</name>
</gene>
<accession>A0A9X3KDW3</accession>
<dbReference type="AlphaFoldDB" id="A0A9X3KDW3"/>
<proteinExistence type="predicted"/>
<dbReference type="RefSeq" id="WP_233283571.1">
    <property type="nucleotide sequence ID" value="NZ_CP120212.1"/>
</dbReference>
<dbReference type="EMBL" id="JAPZLT010000003">
    <property type="protein sequence ID" value="MCZ7909346.1"/>
    <property type="molecule type" value="Genomic_DNA"/>
</dbReference>
<dbReference type="Proteomes" id="UP001151309">
    <property type="component" value="Unassembled WGS sequence"/>
</dbReference>
<evidence type="ECO:0000313" key="2">
    <source>
        <dbReference type="Proteomes" id="UP001151309"/>
    </source>
</evidence>
<name>A0A9X3KDW3_9HYPH</name>
<comment type="caution">
    <text evidence="1">The sequence shown here is derived from an EMBL/GenBank/DDBJ whole genome shotgun (WGS) entry which is preliminary data.</text>
</comment>